<dbReference type="Proteomes" id="UP001292094">
    <property type="component" value="Unassembled WGS sequence"/>
</dbReference>
<keyword evidence="3" id="KW-1185">Reference proteome</keyword>
<gene>
    <name evidence="2" type="ORF">Pmani_014282</name>
</gene>
<dbReference type="AlphaFoldDB" id="A0AAE1PUM9"/>
<feature type="compositionally biased region" description="Gly residues" evidence="1">
    <location>
        <begin position="117"/>
        <end position="127"/>
    </location>
</feature>
<protein>
    <submittedName>
        <fullName evidence="2">Uncharacterized protein</fullName>
    </submittedName>
</protein>
<feature type="region of interest" description="Disordered" evidence="1">
    <location>
        <begin position="42"/>
        <end position="63"/>
    </location>
</feature>
<sequence length="188" mass="20527">MEKYYNFTFIQRTTIHLYYSFHPTKSGDTRCLLQNKDTSSAKYKGETPSFQNTAPNSPQSRRECKGCRAETKGLSTPPCHIFIENNTGEVLPEVGLGLTLALIKIRECDLNSDPGEGSPGGKAGVWGGEWAKRGGRGMGKEGWEGNGQRGVGGEWAKRGVKGSGQEGCEQGEECSRERSKGSEETRCL</sequence>
<feature type="region of interest" description="Disordered" evidence="1">
    <location>
        <begin position="113"/>
        <end position="188"/>
    </location>
</feature>
<reference evidence="2" key="1">
    <citation type="submission" date="2023-11" db="EMBL/GenBank/DDBJ databases">
        <title>Genome assemblies of two species of porcelain crab, Petrolisthes cinctipes and Petrolisthes manimaculis (Anomura: Porcellanidae).</title>
        <authorList>
            <person name="Angst P."/>
        </authorList>
    </citation>
    <scope>NUCLEOTIDE SEQUENCE</scope>
    <source>
        <strain evidence="2">PB745_02</strain>
        <tissue evidence="2">Gill</tissue>
    </source>
</reference>
<feature type="compositionally biased region" description="Polar residues" evidence="1">
    <location>
        <begin position="48"/>
        <end position="59"/>
    </location>
</feature>
<evidence type="ECO:0000313" key="3">
    <source>
        <dbReference type="Proteomes" id="UP001292094"/>
    </source>
</evidence>
<dbReference type="EMBL" id="JAWZYT010001223">
    <property type="protein sequence ID" value="KAK4314426.1"/>
    <property type="molecule type" value="Genomic_DNA"/>
</dbReference>
<evidence type="ECO:0000313" key="2">
    <source>
        <dbReference type="EMBL" id="KAK4314426.1"/>
    </source>
</evidence>
<feature type="compositionally biased region" description="Gly residues" evidence="1">
    <location>
        <begin position="144"/>
        <end position="153"/>
    </location>
</feature>
<name>A0AAE1PUM9_9EUCA</name>
<feature type="compositionally biased region" description="Basic and acidic residues" evidence="1">
    <location>
        <begin position="173"/>
        <end position="188"/>
    </location>
</feature>
<accession>A0AAE1PUM9</accession>
<organism evidence="2 3">
    <name type="scientific">Petrolisthes manimaculis</name>
    <dbReference type="NCBI Taxonomy" id="1843537"/>
    <lineage>
        <taxon>Eukaryota</taxon>
        <taxon>Metazoa</taxon>
        <taxon>Ecdysozoa</taxon>
        <taxon>Arthropoda</taxon>
        <taxon>Crustacea</taxon>
        <taxon>Multicrustacea</taxon>
        <taxon>Malacostraca</taxon>
        <taxon>Eumalacostraca</taxon>
        <taxon>Eucarida</taxon>
        <taxon>Decapoda</taxon>
        <taxon>Pleocyemata</taxon>
        <taxon>Anomura</taxon>
        <taxon>Galatheoidea</taxon>
        <taxon>Porcellanidae</taxon>
        <taxon>Petrolisthes</taxon>
    </lineage>
</organism>
<evidence type="ECO:0000256" key="1">
    <source>
        <dbReference type="SAM" id="MobiDB-lite"/>
    </source>
</evidence>
<proteinExistence type="predicted"/>
<comment type="caution">
    <text evidence="2">The sequence shown here is derived from an EMBL/GenBank/DDBJ whole genome shotgun (WGS) entry which is preliminary data.</text>
</comment>